<dbReference type="SUPFAM" id="SSF51182">
    <property type="entry name" value="RmlC-like cupins"/>
    <property type="match status" value="1"/>
</dbReference>
<comment type="caution">
    <text evidence="1">The sequence shown here is derived from an EMBL/GenBank/DDBJ whole genome shotgun (WGS) entry which is preliminary data.</text>
</comment>
<evidence type="ECO:0000313" key="2">
    <source>
        <dbReference type="Proteomes" id="UP000315010"/>
    </source>
</evidence>
<dbReference type="EMBL" id="SJPJ01000001">
    <property type="protein sequence ID" value="TWT82709.1"/>
    <property type="molecule type" value="Genomic_DNA"/>
</dbReference>
<keyword evidence="2" id="KW-1185">Reference proteome</keyword>
<organism evidence="1 2">
    <name type="scientific">Novipirellula herctigrandis</name>
    <dbReference type="NCBI Taxonomy" id="2527986"/>
    <lineage>
        <taxon>Bacteria</taxon>
        <taxon>Pseudomonadati</taxon>
        <taxon>Planctomycetota</taxon>
        <taxon>Planctomycetia</taxon>
        <taxon>Pirellulales</taxon>
        <taxon>Pirellulaceae</taxon>
        <taxon>Novipirellula</taxon>
    </lineage>
</organism>
<dbReference type="Gene3D" id="2.60.120.10">
    <property type="entry name" value="Jelly Rolls"/>
    <property type="match status" value="1"/>
</dbReference>
<accession>A0A5C5Z5N5</accession>
<dbReference type="RefSeq" id="WP_146399384.1">
    <property type="nucleotide sequence ID" value="NZ_SJPJ01000001.1"/>
</dbReference>
<evidence type="ECO:0000313" key="1">
    <source>
        <dbReference type="EMBL" id="TWT82709.1"/>
    </source>
</evidence>
<dbReference type="InterPro" id="IPR011051">
    <property type="entry name" value="RmlC_Cupin_sf"/>
</dbReference>
<gene>
    <name evidence="1" type="ORF">CA13_41720</name>
</gene>
<evidence type="ECO:0008006" key="3">
    <source>
        <dbReference type="Google" id="ProtNLM"/>
    </source>
</evidence>
<name>A0A5C5Z5N5_9BACT</name>
<dbReference type="InterPro" id="IPR014710">
    <property type="entry name" value="RmlC-like_jellyroll"/>
</dbReference>
<reference evidence="1 2" key="1">
    <citation type="submission" date="2019-02" db="EMBL/GenBank/DDBJ databases">
        <title>Deep-cultivation of Planctomycetes and their phenomic and genomic characterization uncovers novel biology.</title>
        <authorList>
            <person name="Wiegand S."/>
            <person name="Jogler M."/>
            <person name="Boedeker C."/>
            <person name="Pinto D."/>
            <person name="Vollmers J."/>
            <person name="Rivas-Marin E."/>
            <person name="Kohn T."/>
            <person name="Peeters S.H."/>
            <person name="Heuer A."/>
            <person name="Rast P."/>
            <person name="Oberbeckmann S."/>
            <person name="Bunk B."/>
            <person name="Jeske O."/>
            <person name="Meyerdierks A."/>
            <person name="Storesund J.E."/>
            <person name="Kallscheuer N."/>
            <person name="Luecker S."/>
            <person name="Lage O.M."/>
            <person name="Pohl T."/>
            <person name="Merkel B.J."/>
            <person name="Hornburger P."/>
            <person name="Mueller R.-W."/>
            <person name="Bruemmer F."/>
            <person name="Labrenz M."/>
            <person name="Spormann A.M."/>
            <person name="Op Den Camp H."/>
            <person name="Overmann J."/>
            <person name="Amann R."/>
            <person name="Jetten M.S.M."/>
            <person name="Mascher T."/>
            <person name="Medema M.H."/>
            <person name="Devos D.P."/>
            <person name="Kaster A.-K."/>
            <person name="Ovreas L."/>
            <person name="Rohde M."/>
            <person name="Galperin M.Y."/>
            <person name="Jogler C."/>
        </authorList>
    </citation>
    <scope>NUCLEOTIDE SEQUENCE [LARGE SCALE GENOMIC DNA]</scope>
    <source>
        <strain evidence="1 2">CA13</strain>
    </source>
</reference>
<dbReference type="OrthoDB" id="6555763at2"/>
<dbReference type="Proteomes" id="UP000315010">
    <property type="component" value="Unassembled WGS sequence"/>
</dbReference>
<sequence>MATTLHLKDFVGGWLTGNFDPCLVRQENVEVAVKCYSAGAHEASHHHRIATEYTVVATGRVRMFDREYIAGEIVQVDPNESTDFTAIEDTVTVVLKFPSEPNDKYLD</sequence>
<dbReference type="AlphaFoldDB" id="A0A5C5Z5N5"/>
<proteinExistence type="predicted"/>
<protein>
    <recommendedName>
        <fullName evidence="3">Cupin domain protein</fullName>
    </recommendedName>
</protein>